<feature type="compositionally biased region" description="Polar residues" evidence="1">
    <location>
        <begin position="399"/>
        <end position="410"/>
    </location>
</feature>
<comment type="caution">
    <text evidence="3">The sequence shown here is derived from an EMBL/GenBank/DDBJ whole genome shotgun (WGS) entry which is preliminary data.</text>
</comment>
<dbReference type="GeneID" id="89928484"/>
<dbReference type="EMBL" id="JAVRRT010000011">
    <property type="protein sequence ID" value="KAK5167449.1"/>
    <property type="molecule type" value="Genomic_DNA"/>
</dbReference>
<feature type="compositionally biased region" description="Polar residues" evidence="1">
    <location>
        <begin position="93"/>
        <end position="104"/>
    </location>
</feature>
<dbReference type="InterPro" id="IPR058934">
    <property type="entry name" value="YMC020W-like"/>
</dbReference>
<feature type="region of interest" description="Disordered" evidence="1">
    <location>
        <begin position="872"/>
        <end position="891"/>
    </location>
</feature>
<organism evidence="3 4">
    <name type="scientific">Saxophila tyrrhenica</name>
    <dbReference type="NCBI Taxonomy" id="1690608"/>
    <lineage>
        <taxon>Eukaryota</taxon>
        <taxon>Fungi</taxon>
        <taxon>Dikarya</taxon>
        <taxon>Ascomycota</taxon>
        <taxon>Pezizomycotina</taxon>
        <taxon>Dothideomycetes</taxon>
        <taxon>Dothideomycetidae</taxon>
        <taxon>Mycosphaerellales</taxon>
        <taxon>Extremaceae</taxon>
        <taxon>Saxophila</taxon>
    </lineage>
</organism>
<feature type="compositionally biased region" description="Basic and acidic residues" evidence="1">
    <location>
        <begin position="331"/>
        <end position="340"/>
    </location>
</feature>
<feature type="domain" description="YMC020W-like alpha/beta hydrolase" evidence="2">
    <location>
        <begin position="488"/>
        <end position="820"/>
    </location>
</feature>
<name>A0AAV9P6U4_9PEZI</name>
<feature type="compositionally biased region" description="Low complexity" evidence="1">
    <location>
        <begin position="444"/>
        <end position="458"/>
    </location>
</feature>
<reference evidence="3 4" key="1">
    <citation type="submission" date="2023-08" db="EMBL/GenBank/DDBJ databases">
        <title>Black Yeasts Isolated from many extreme environments.</title>
        <authorList>
            <person name="Coleine C."/>
            <person name="Stajich J.E."/>
            <person name="Selbmann L."/>
        </authorList>
    </citation>
    <scope>NUCLEOTIDE SEQUENCE [LARGE SCALE GENOMIC DNA]</scope>
    <source>
        <strain evidence="3 4">CCFEE 5935</strain>
    </source>
</reference>
<accession>A0AAV9P6U4</accession>
<feature type="compositionally biased region" description="Polar residues" evidence="1">
    <location>
        <begin position="10"/>
        <end position="48"/>
    </location>
</feature>
<dbReference type="Pfam" id="PF26147">
    <property type="entry name" value="AB_HYDROLASE_YMC0-YMC35"/>
    <property type="match status" value="1"/>
</dbReference>
<evidence type="ECO:0000313" key="4">
    <source>
        <dbReference type="Proteomes" id="UP001337655"/>
    </source>
</evidence>
<evidence type="ECO:0000313" key="3">
    <source>
        <dbReference type="EMBL" id="KAK5167449.1"/>
    </source>
</evidence>
<feature type="region of interest" description="Disordered" evidence="1">
    <location>
        <begin position="816"/>
        <end position="849"/>
    </location>
</feature>
<dbReference type="InterPro" id="IPR058933">
    <property type="entry name" value="YMC020W-like_ab_hydrolase"/>
</dbReference>
<feature type="compositionally biased region" description="Polar residues" evidence="1">
    <location>
        <begin position="461"/>
        <end position="479"/>
    </location>
</feature>
<dbReference type="RefSeq" id="XP_064657155.1">
    <property type="nucleotide sequence ID" value="XM_064804385.1"/>
</dbReference>
<protein>
    <recommendedName>
        <fullName evidence="2">YMC020W-like alpha/beta hydrolase domain-containing protein</fullName>
    </recommendedName>
</protein>
<dbReference type="Proteomes" id="UP001337655">
    <property type="component" value="Unassembled WGS sequence"/>
</dbReference>
<keyword evidence="4" id="KW-1185">Reference proteome</keyword>
<dbReference type="PANTHER" id="PTHR47349:SF1">
    <property type="entry name" value="AER328WP"/>
    <property type="match status" value="1"/>
</dbReference>
<dbReference type="AlphaFoldDB" id="A0AAV9P6U4"/>
<sequence length="953" mass="102302">MGGKRKKSKPSATGPETVNPAEQNQDGQTQSSSSNAGPSRAITTTATDGKTAPEASAATPQTPTPNRSSWYGSWRSSSKALPATAQIAKESISVAQGATSSASEDQPVRPPSSVSKSVRGSRKSIPLAAEATRVHATSDSSDMSRPRVSSSEKDREKEKEKANSGKEEQSAEVVVEEARLPPVPASVDGAADSGKTQSGTWFAWWSRPDGYGSDGEKKNKRLKMDVEQEDATSTPLPGTPNEEGVDKRTKNAMEFEGLNAASGGENGKAGQPEMKSVQSSRGWFGLWSSTQNQEAAESQQTAKEDVQKQQPPEIAVSADPQTTEAAAAETHVPKQGDLKDAQSAAKSSGWAFWSTDKSKEDPPPTPGGTQKQIGELAVADTPSQSHPEAAQFNEHETKQATAATRPSRTGSLLRPKRGKPRKDTPASDSSSAPTPLAGSSRAQTPTSEVSTPSSTPAPEQSAVSSSLSKTLDQNKTLSTKQERPNHILPSFNATFPLAPNPTYMERLTSYLAQSLRLPGAQPDPSPQHVFRSTSPPKIRKAVALGVHGFFPSPLIQKFIGQPKGTSVRFANYAATAVKTWCEQHQPDLKTVEIEKVALEGEGYIADRVTTLWKLLLNWLSHLRQADFILVACHSQGVPVAMMLVAKLIQLGCLAPNARVGICAMAGINLGPFLEYRSRFFGGSALELFEFGDQKSTVSRAYAESLELCLRHGVRVTFAGSIDDQLVSLESSLHTPLHHPYVNRAVFIDGRLHAPNFLTHLVVFAAKLRNLGVSDHGLIRELSAPLAGSLVGGEGHSRVYDDSAVYQLAIEFALESTDVHSDTSPKPSQPDKAKTSTRGSSGDLAGTLPTSPALAQHLRRSSVAMTSGSNLLAPSANSIAPVTTPYEPPPSSTTANPFYLPWAVRGMLEEEMVKKDEGLREEVRQLVREFEEWKPTSKVLRDVRWRLEGVRGMV</sequence>
<feature type="compositionally biased region" description="Basic and acidic residues" evidence="1">
    <location>
        <begin position="214"/>
        <end position="226"/>
    </location>
</feature>
<feature type="compositionally biased region" description="Low complexity" evidence="1">
    <location>
        <begin position="67"/>
        <end position="78"/>
    </location>
</feature>
<gene>
    <name evidence="3" type="ORF">LTR77_007148</name>
</gene>
<evidence type="ECO:0000256" key="1">
    <source>
        <dbReference type="SAM" id="MobiDB-lite"/>
    </source>
</evidence>
<proteinExistence type="predicted"/>
<feature type="compositionally biased region" description="Basic and acidic residues" evidence="1">
    <location>
        <begin position="142"/>
        <end position="169"/>
    </location>
</feature>
<feature type="compositionally biased region" description="Low complexity" evidence="1">
    <location>
        <begin position="426"/>
        <end position="435"/>
    </location>
</feature>
<feature type="compositionally biased region" description="Basic and acidic residues" evidence="1">
    <location>
        <begin position="244"/>
        <end position="253"/>
    </location>
</feature>
<feature type="compositionally biased region" description="Polar residues" evidence="1">
    <location>
        <begin position="276"/>
        <end position="301"/>
    </location>
</feature>
<feature type="region of interest" description="Disordered" evidence="1">
    <location>
        <begin position="1"/>
        <end position="492"/>
    </location>
</feature>
<evidence type="ECO:0000259" key="2">
    <source>
        <dbReference type="Pfam" id="PF26147"/>
    </source>
</evidence>
<dbReference type="PANTHER" id="PTHR47349">
    <property type="entry name" value="CHROMOSOME 8, WHOLE GENOME SHOTGUN SEQUENCE"/>
    <property type="match status" value="1"/>
</dbReference>
<feature type="compositionally biased region" description="Basic and acidic residues" evidence="1">
    <location>
        <begin position="816"/>
        <end position="833"/>
    </location>
</feature>